<dbReference type="SUPFAM" id="SSF81383">
    <property type="entry name" value="F-box domain"/>
    <property type="match status" value="1"/>
</dbReference>
<proteinExistence type="predicted"/>
<dbReference type="SUPFAM" id="SSF52047">
    <property type="entry name" value="RNI-like"/>
    <property type="match status" value="1"/>
</dbReference>
<comment type="caution">
    <text evidence="2">The sequence shown here is derived from an EMBL/GenBank/DDBJ whole genome shotgun (WGS) entry which is preliminary data.</text>
</comment>
<dbReference type="Pfam" id="PF12937">
    <property type="entry name" value="F-box-like"/>
    <property type="match status" value="1"/>
</dbReference>
<evidence type="ECO:0000259" key="1">
    <source>
        <dbReference type="PROSITE" id="PS50181"/>
    </source>
</evidence>
<feature type="domain" description="F-box" evidence="1">
    <location>
        <begin position="85"/>
        <end position="143"/>
    </location>
</feature>
<dbReference type="AlphaFoldDB" id="A0A8H5M7U4"/>
<organism evidence="2 3">
    <name type="scientific">Collybiopsis confluens</name>
    <dbReference type="NCBI Taxonomy" id="2823264"/>
    <lineage>
        <taxon>Eukaryota</taxon>
        <taxon>Fungi</taxon>
        <taxon>Dikarya</taxon>
        <taxon>Basidiomycota</taxon>
        <taxon>Agaricomycotina</taxon>
        <taxon>Agaricomycetes</taxon>
        <taxon>Agaricomycetidae</taxon>
        <taxon>Agaricales</taxon>
        <taxon>Marasmiineae</taxon>
        <taxon>Omphalotaceae</taxon>
        <taxon>Collybiopsis</taxon>
    </lineage>
</organism>
<keyword evidence="3" id="KW-1185">Reference proteome</keyword>
<accession>A0A8H5M7U4</accession>
<sequence>MANIPAQRFEIQTKLDFPKIMRRLRSECGPTALDDEAELATLLAAVNKDIEGCNGEIDRLRSQMVLVSEQRRKLDEYQSYFGFLQSPIRRLPNELLLRIFDSVCHTNWITSKELESLPALKLSRVCARWRNLARSTPELWARITLSLDAETSLNHFALLDFYLTLSSQALLTINIAGGSAENNIHSEICWMLTAHSIRWKSLLVWCEKVFEMLVSDKPAQYPSLEVLMLPFIDSDTSAHLDTFHDAPKLRDIRLGQFSQVAEVPTKFPWNQVTRLDVNNYPTGIEHLIETCGNLLELEFRETVPSVLGSSSVRASTLKGLCLLLHCPSSWNRRFSGTTLAEVLFSSWTCPSLTSLTIKSGERDERSWPKASFHSFTQRSSFHLTTLALVSVPISDRDFIDALAALPNLLELTIDNGLAEVNPITPLLFQTLHAVVPAGGDIVSSVLVPKLRSLRVRVSETSTQTSQSDRIDAEFVEMVQSRWHSGGLVDVQQNATAANAIACLRSVVLQLVDRKLGRGEEEIFRPLAALERAGMRVAVIGKPREPRYSRYH</sequence>
<dbReference type="InterPro" id="IPR032675">
    <property type="entry name" value="LRR_dom_sf"/>
</dbReference>
<protein>
    <recommendedName>
        <fullName evidence="1">F-box domain-containing protein</fullName>
    </recommendedName>
</protein>
<dbReference type="OrthoDB" id="2872427at2759"/>
<dbReference type="PROSITE" id="PS50181">
    <property type="entry name" value="FBOX"/>
    <property type="match status" value="1"/>
</dbReference>
<dbReference type="Gene3D" id="3.80.10.10">
    <property type="entry name" value="Ribonuclease Inhibitor"/>
    <property type="match status" value="1"/>
</dbReference>
<dbReference type="Gene3D" id="1.20.1280.50">
    <property type="match status" value="1"/>
</dbReference>
<evidence type="ECO:0000313" key="2">
    <source>
        <dbReference type="EMBL" id="KAF5383904.1"/>
    </source>
</evidence>
<dbReference type="InterPro" id="IPR036047">
    <property type="entry name" value="F-box-like_dom_sf"/>
</dbReference>
<gene>
    <name evidence="2" type="ORF">D9757_007361</name>
</gene>
<evidence type="ECO:0000313" key="3">
    <source>
        <dbReference type="Proteomes" id="UP000518752"/>
    </source>
</evidence>
<dbReference type="Proteomes" id="UP000518752">
    <property type="component" value="Unassembled WGS sequence"/>
</dbReference>
<dbReference type="InterPro" id="IPR001810">
    <property type="entry name" value="F-box_dom"/>
</dbReference>
<name>A0A8H5M7U4_9AGAR</name>
<dbReference type="EMBL" id="JAACJN010000046">
    <property type="protein sequence ID" value="KAF5383904.1"/>
    <property type="molecule type" value="Genomic_DNA"/>
</dbReference>
<reference evidence="2 3" key="1">
    <citation type="journal article" date="2020" name="ISME J.">
        <title>Uncovering the hidden diversity of litter-decomposition mechanisms in mushroom-forming fungi.</title>
        <authorList>
            <person name="Floudas D."/>
            <person name="Bentzer J."/>
            <person name="Ahren D."/>
            <person name="Johansson T."/>
            <person name="Persson P."/>
            <person name="Tunlid A."/>
        </authorList>
    </citation>
    <scope>NUCLEOTIDE SEQUENCE [LARGE SCALE GENOMIC DNA]</scope>
    <source>
        <strain evidence="2 3">CBS 406.79</strain>
    </source>
</reference>